<feature type="coiled-coil region" evidence="1">
    <location>
        <begin position="197"/>
        <end position="246"/>
    </location>
</feature>
<dbReference type="AlphaFoldDB" id="A0A382PC70"/>
<keyword evidence="1" id="KW-0175">Coiled coil</keyword>
<dbReference type="EMBL" id="UINC01105526">
    <property type="protein sequence ID" value="SVC69522.1"/>
    <property type="molecule type" value="Genomic_DNA"/>
</dbReference>
<sequence>VRILGDSGIWLNNMGFIKKLFYKTVETTELEKNEDQDADKEPNPFLVDFPEDTDASQNESTETMHVDEPNPFLEELNEKSKSVEIPEGANKIISQEDLSSVDSIVSEVLFDLPAGEFDDDENRINIDKVLMAGGIDRNWELDSGEYSVEKVMQLIEEGVPKESLPPVIKVSGKSVEDIIQDALQKGEICEEFEENYQQEHHAQVQQTEDDMKQIEQETNQEIDQLKAEMEMKIQDLEENRQNGLNELRVRKQALVHKFNQDIAILDDYEAKCAKVAEFLRHPEPNESEQSIM</sequence>
<protein>
    <submittedName>
        <fullName evidence="3">Uncharacterized protein</fullName>
    </submittedName>
</protein>
<feature type="non-terminal residue" evidence="3">
    <location>
        <position position="1"/>
    </location>
</feature>
<organism evidence="3">
    <name type="scientific">marine metagenome</name>
    <dbReference type="NCBI Taxonomy" id="408172"/>
    <lineage>
        <taxon>unclassified sequences</taxon>
        <taxon>metagenomes</taxon>
        <taxon>ecological metagenomes</taxon>
    </lineage>
</organism>
<gene>
    <name evidence="3" type="ORF">METZ01_LOCUS322376</name>
</gene>
<evidence type="ECO:0000256" key="2">
    <source>
        <dbReference type="SAM" id="MobiDB-lite"/>
    </source>
</evidence>
<name>A0A382PC70_9ZZZZ</name>
<accession>A0A382PC70</accession>
<feature type="compositionally biased region" description="Basic and acidic residues" evidence="2">
    <location>
        <begin position="31"/>
        <end position="42"/>
    </location>
</feature>
<reference evidence="3" key="1">
    <citation type="submission" date="2018-05" db="EMBL/GenBank/DDBJ databases">
        <authorList>
            <person name="Lanie J.A."/>
            <person name="Ng W.-L."/>
            <person name="Kazmierczak K.M."/>
            <person name="Andrzejewski T.M."/>
            <person name="Davidsen T.M."/>
            <person name="Wayne K.J."/>
            <person name="Tettelin H."/>
            <person name="Glass J.I."/>
            <person name="Rusch D."/>
            <person name="Podicherti R."/>
            <person name="Tsui H.-C.T."/>
            <person name="Winkler M.E."/>
        </authorList>
    </citation>
    <scope>NUCLEOTIDE SEQUENCE</scope>
</reference>
<feature type="region of interest" description="Disordered" evidence="2">
    <location>
        <begin position="31"/>
        <end position="69"/>
    </location>
</feature>
<evidence type="ECO:0000313" key="3">
    <source>
        <dbReference type="EMBL" id="SVC69522.1"/>
    </source>
</evidence>
<proteinExistence type="predicted"/>
<evidence type="ECO:0000256" key="1">
    <source>
        <dbReference type="SAM" id="Coils"/>
    </source>
</evidence>